<evidence type="ECO:0000313" key="1">
    <source>
        <dbReference type="EMBL" id="MBD2840773.1"/>
    </source>
</evidence>
<dbReference type="RefSeq" id="WP_190786377.1">
    <property type="nucleotide sequence ID" value="NZ_JACXLC010000001.1"/>
</dbReference>
<evidence type="ECO:0000313" key="2">
    <source>
        <dbReference type="Proteomes" id="UP000635384"/>
    </source>
</evidence>
<gene>
    <name evidence="1" type="ORF">IB285_00720</name>
</gene>
<accession>A0ABR8KKG8</accession>
<organism evidence="1 2">
    <name type="scientific">Erythrobacter rubeus</name>
    <dbReference type="NCBI Taxonomy" id="2760803"/>
    <lineage>
        <taxon>Bacteria</taxon>
        <taxon>Pseudomonadati</taxon>
        <taxon>Pseudomonadota</taxon>
        <taxon>Alphaproteobacteria</taxon>
        <taxon>Sphingomonadales</taxon>
        <taxon>Erythrobacteraceae</taxon>
        <taxon>Erythrobacter/Porphyrobacter group</taxon>
        <taxon>Erythrobacter</taxon>
    </lineage>
</organism>
<protein>
    <submittedName>
        <fullName evidence="1">Uncharacterized protein</fullName>
    </submittedName>
</protein>
<name>A0ABR8KKG8_9SPHN</name>
<keyword evidence="2" id="KW-1185">Reference proteome</keyword>
<sequence>MIERPCPVARSIICSVSNRVKNRSTALGDIPQAFASWARDAQSWPRSSVMIRPAMSNGVGFQHAFAISQSHAPARAESPSNRG</sequence>
<dbReference type="Proteomes" id="UP000635384">
    <property type="component" value="Unassembled WGS sequence"/>
</dbReference>
<reference evidence="1 2" key="1">
    <citation type="submission" date="2020-09" db="EMBL/GenBank/DDBJ databases">
        <authorList>
            <person name="Yoon J.-W."/>
        </authorList>
    </citation>
    <scope>NUCLEOTIDE SEQUENCE [LARGE SCALE GENOMIC DNA]</scope>
    <source>
        <strain evidence="1 2">KMU-140</strain>
    </source>
</reference>
<comment type="caution">
    <text evidence="1">The sequence shown here is derived from an EMBL/GenBank/DDBJ whole genome shotgun (WGS) entry which is preliminary data.</text>
</comment>
<proteinExistence type="predicted"/>
<dbReference type="EMBL" id="JACXLC010000001">
    <property type="protein sequence ID" value="MBD2840773.1"/>
    <property type="molecule type" value="Genomic_DNA"/>
</dbReference>